<dbReference type="EMBL" id="MCOG01001681">
    <property type="protein sequence ID" value="ORX76842.1"/>
    <property type="molecule type" value="Genomic_DNA"/>
</dbReference>
<reference evidence="6 7" key="1">
    <citation type="submission" date="2016-08" db="EMBL/GenBank/DDBJ databases">
        <title>A Parts List for Fungal Cellulosomes Revealed by Comparative Genomics.</title>
        <authorList>
            <consortium name="DOE Joint Genome Institute"/>
            <person name="Haitjema C.H."/>
            <person name="Gilmore S.P."/>
            <person name="Henske J.K."/>
            <person name="Solomon K.V."/>
            <person name="De Groot R."/>
            <person name="Kuo A."/>
            <person name="Mondo S.J."/>
            <person name="Salamov A.A."/>
            <person name="Labutti K."/>
            <person name="Zhao Z."/>
            <person name="Chiniquy J."/>
            <person name="Barry K."/>
            <person name="Brewer H.M."/>
            <person name="Purvine S.O."/>
            <person name="Wright A.T."/>
            <person name="Boxma B."/>
            <person name="Van Alen T."/>
            <person name="Hackstein J.H."/>
            <person name="Baker S.E."/>
            <person name="Grigoriev I.V."/>
            <person name="O'Malley M.A."/>
        </authorList>
    </citation>
    <scope>NUCLEOTIDE SEQUENCE [LARGE SCALE GENOMIC DNA]</scope>
    <source>
        <strain evidence="6 7">G1</strain>
    </source>
</reference>
<comment type="similarity">
    <text evidence="1">Belongs to the stealth family.</text>
</comment>
<feature type="signal peptide" evidence="3">
    <location>
        <begin position="1"/>
        <end position="17"/>
    </location>
</feature>
<gene>
    <name evidence="6" type="ORF">LY90DRAFT_521931</name>
</gene>
<dbReference type="Pfam" id="PF17101">
    <property type="entry name" value="Stealth_CR1"/>
    <property type="match status" value="1"/>
</dbReference>
<dbReference type="Pfam" id="PF11380">
    <property type="entry name" value="Stealth_CR2"/>
    <property type="match status" value="2"/>
</dbReference>
<sequence length="839" mass="101104">MILKINLISIFIYFIFSNCNVGGPRVEKTIINEENIHYTIQNENYYFENYKGEELDSEWNWVKNISIVYTWVDGSDINFLNIKNKYSNGNRKPSSRFRSVDELKYSIRSLEKYMPWFNGTIYIVTLNQVPKWLDTRNKRIKIINHKDIIPKHIYPTFDSNTIELFLDKIPEITERFIYFNDDLFLNNYVHPSLFFTKEGFYPKIYRNTMNLYVNEVQINEFILNNTHSFCCNNFFTDRLAKDYFNDKFVYQYVHHVPFVLYRDLFENYRQLFKEEFKSRIAYRFRNHFKIQTLYLYQVFMEYATQHVDFPFKLGGKGKAQNFQGLPLPQESTIKKFSAEVVDCWTAKKYIRFGDVVNDDRKNKSTFKMFKEDTKLIFFNMNDNYNKNSVSYDFIEFLYEKFPSPSSFENKTMTSIETSYFSKIDKINEFSNKMIEALPDKFNQTIIENFQKVITENKHELIKKYINDTQTISGSLKEISDNEKEELNILLNYNGTELEKKWKWCESISIVYLIENHRNHTHLEVDLLSLKYSLRSIENYLPWFLGKIFIIIPNLSIIKYLPWLNLKNSRISLINQTDILPKQFQLSANRHLVELYLDKIPGLSEKFIYMNSYYYFKKYVHPRFFFSKEFYPKYYFRNCLNREGEEIAKDEDISFYKTYSIIKEYFGKNYIKLRYLKEVPFTYYRDLYEPVRTLYKSYIEKSILTDINNNNNNLNFELLPLYLLSTYNVYGTEQPFFPEYVVGFGKLMNLPPPILNNNRTIDYYGFDIASPEIEQKTMILYSFFSNNTIDNYSTIYNIKNSKSIFFNILIKNRNKISIDHLISLFKMLNSFYDKKSLYEN</sequence>
<dbReference type="InterPro" id="IPR047141">
    <property type="entry name" value="Stealth"/>
</dbReference>
<dbReference type="PANTHER" id="PTHR24045:SF0">
    <property type="entry name" value="N-ACETYLGLUCOSAMINE-1-PHOSPHOTRANSFERASE SUBUNITS ALPHA_BETA"/>
    <property type="match status" value="1"/>
</dbReference>
<dbReference type="PANTHER" id="PTHR24045">
    <property type="match status" value="1"/>
</dbReference>
<organism evidence="6 7">
    <name type="scientific">Neocallimastix californiae</name>
    <dbReference type="NCBI Taxonomy" id="1754190"/>
    <lineage>
        <taxon>Eukaryota</taxon>
        <taxon>Fungi</taxon>
        <taxon>Fungi incertae sedis</taxon>
        <taxon>Chytridiomycota</taxon>
        <taxon>Chytridiomycota incertae sedis</taxon>
        <taxon>Neocallimastigomycetes</taxon>
        <taxon>Neocallimastigales</taxon>
        <taxon>Neocallimastigaceae</taxon>
        <taxon>Neocallimastix</taxon>
    </lineage>
</organism>
<proteinExistence type="inferred from homology"/>
<evidence type="ECO:0000313" key="7">
    <source>
        <dbReference type="Proteomes" id="UP000193920"/>
    </source>
</evidence>
<feature type="domain" description="Stealth protein CR2 conserved region 2" evidence="4">
    <location>
        <begin position="96"/>
        <end position="199"/>
    </location>
</feature>
<evidence type="ECO:0008006" key="8">
    <source>
        <dbReference type="Google" id="ProtNLM"/>
    </source>
</evidence>
<evidence type="ECO:0000259" key="5">
    <source>
        <dbReference type="Pfam" id="PF17101"/>
    </source>
</evidence>
<dbReference type="STRING" id="1754190.A0A1Y1WTS1"/>
<dbReference type="InterPro" id="IPR031358">
    <property type="entry name" value="Stealth_CR1"/>
</dbReference>
<dbReference type="GO" id="GO:0005794">
    <property type="term" value="C:Golgi apparatus"/>
    <property type="evidence" value="ECO:0007669"/>
    <property type="project" value="TreeGrafter"/>
</dbReference>
<keyword evidence="7" id="KW-1185">Reference proteome</keyword>
<dbReference type="AlphaFoldDB" id="A0A1Y1WTS1"/>
<protein>
    <recommendedName>
        <fullName evidence="8">Stealth protein CR2 conserved region 2 domain-containing protein</fullName>
    </recommendedName>
</protein>
<dbReference type="Proteomes" id="UP000193920">
    <property type="component" value="Unassembled WGS sequence"/>
</dbReference>
<evidence type="ECO:0000256" key="2">
    <source>
        <dbReference type="ARBA" id="ARBA00022679"/>
    </source>
</evidence>
<evidence type="ECO:0000256" key="1">
    <source>
        <dbReference type="ARBA" id="ARBA00007583"/>
    </source>
</evidence>
<feature type="domain" description="Stealth protein CR1 conserved region 1" evidence="5">
    <location>
        <begin position="65"/>
        <end position="90"/>
    </location>
</feature>
<keyword evidence="2" id="KW-0808">Transferase</keyword>
<accession>A0A1Y1WTS1</accession>
<evidence type="ECO:0000256" key="3">
    <source>
        <dbReference type="SAM" id="SignalP"/>
    </source>
</evidence>
<feature type="domain" description="Stealth protein CR2 conserved region 2" evidence="4">
    <location>
        <begin position="525"/>
        <end position="630"/>
    </location>
</feature>
<keyword evidence="3" id="KW-0732">Signal</keyword>
<dbReference type="OrthoDB" id="2126793at2759"/>
<name>A0A1Y1WTS1_9FUNG</name>
<comment type="caution">
    <text evidence="6">The sequence shown here is derived from an EMBL/GenBank/DDBJ whole genome shotgun (WGS) entry which is preliminary data.</text>
</comment>
<evidence type="ECO:0000313" key="6">
    <source>
        <dbReference type="EMBL" id="ORX76842.1"/>
    </source>
</evidence>
<dbReference type="GO" id="GO:0016772">
    <property type="term" value="F:transferase activity, transferring phosphorus-containing groups"/>
    <property type="evidence" value="ECO:0007669"/>
    <property type="project" value="InterPro"/>
</dbReference>
<feature type="chain" id="PRO_5012666085" description="Stealth protein CR2 conserved region 2 domain-containing protein" evidence="3">
    <location>
        <begin position="18"/>
        <end position="839"/>
    </location>
</feature>
<evidence type="ECO:0000259" key="4">
    <source>
        <dbReference type="Pfam" id="PF11380"/>
    </source>
</evidence>
<dbReference type="InterPro" id="IPR021520">
    <property type="entry name" value="Stealth_CR2"/>
</dbReference>